<dbReference type="PANTHER" id="PTHR30093">
    <property type="entry name" value="GENERAL SECRETION PATHWAY PROTEIN G"/>
    <property type="match status" value="1"/>
</dbReference>
<dbReference type="Proteomes" id="UP000280188">
    <property type="component" value="Chromosome"/>
</dbReference>
<dbReference type="Gene3D" id="3.30.700.10">
    <property type="entry name" value="Glycoprotein, Type 4 Pilin"/>
    <property type="match status" value="1"/>
</dbReference>
<sequence length="159" mass="15795">MQKHSSEQGFTLIELIVVIVILGILAAFAIPRFVNLQNDARRSVLQGVSGSLQAAAALAYSKALVSTPVQTGSSGTISVPGAGTNGTVALAFGYPTGASISTMLQDTTNFGVSATTAAATFWPTSAGNSASCNVVYTAATSSVGAGSAPTVATNSSDCS</sequence>
<proteinExistence type="predicted"/>
<dbReference type="SUPFAM" id="SSF54523">
    <property type="entry name" value="Pili subunits"/>
    <property type="match status" value="1"/>
</dbReference>
<gene>
    <name evidence="1" type="ORF">AFERRID_14720</name>
</gene>
<dbReference type="InterPro" id="IPR012902">
    <property type="entry name" value="N_methyl_site"/>
</dbReference>
<organism evidence="1 2">
    <name type="scientific">Acidithiobacillus ferridurans</name>
    <dbReference type="NCBI Taxonomy" id="1232575"/>
    <lineage>
        <taxon>Bacteria</taxon>
        <taxon>Pseudomonadati</taxon>
        <taxon>Pseudomonadota</taxon>
        <taxon>Acidithiobacillia</taxon>
        <taxon>Acidithiobacillales</taxon>
        <taxon>Acidithiobacillaceae</taxon>
        <taxon>Acidithiobacillus</taxon>
    </lineage>
</organism>
<evidence type="ECO:0000313" key="1">
    <source>
        <dbReference type="EMBL" id="BBF65254.1"/>
    </source>
</evidence>
<dbReference type="RefSeq" id="WP_126604720.1">
    <property type="nucleotide sequence ID" value="NZ_AP018795.1"/>
</dbReference>
<accession>A0A2Z6IKZ1</accession>
<dbReference type="PANTHER" id="PTHR30093:SF7">
    <property type="entry name" value="MSHA MAJOR PILIN SUBUNIT MSHA"/>
    <property type="match status" value="1"/>
</dbReference>
<dbReference type="KEGG" id="afj:AFERRID_14720"/>
<dbReference type="InterPro" id="IPR045584">
    <property type="entry name" value="Pilin-like"/>
</dbReference>
<dbReference type="PROSITE" id="PS00409">
    <property type="entry name" value="PROKAR_NTER_METHYL"/>
    <property type="match status" value="1"/>
</dbReference>
<keyword evidence="2" id="KW-1185">Reference proteome</keyword>
<name>A0A2Z6IKZ1_ACIFI</name>
<evidence type="ECO:0000313" key="2">
    <source>
        <dbReference type="Proteomes" id="UP000280188"/>
    </source>
</evidence>
<dbReference type="Pfam" id="PF07963">
    <property type="entry name" value="N_methyl"/>
    <property type="match status" value="1"/>
</dbReference>
<dbReference type="NCBIfam" id="TIGR02532">
    <property type="entry name" value="IV_pilin_GFxxxE"/>
    <property type="match status" value="1"/>
</dbReference>
<dbReference type="AlphaFoldDB" id="A0A2Z6IKZ1"/>
<reference evidence="1 2" key="1">
    <citation type="journal article" date="2018" name="Microbiol. Resour. Announc.">
        <title>Complete Genome Sequence of Acidithiobacillus ferridurans JCM 18981.</title>
        <authorList>
            <person name="Miyauchi T."/>
            <person name="Kouzuma A."/>
            <person name="Abe T."/>
            <person name="Watanabe K."/>
        </authorList>
    </citation>
    <scope>NUCLEOTIDE SEQUENCE [LARGE SCALE GENOMIC DNA]</scope>
    <source>
        <strain evidence="2">ATCC 33020 / DSM 29468 / JCM 18981 / 11Fe</strain>
    </source>
</reference>
<protein>
    <submittedName>
        <fullName evidence="1">Fimbrial protein</fullName>
    </submittedName>
</protein>
<dbReference type="EMBL" id="AP018795">
    <property type="protein sequence ID" value="BBF65254.1"/>
    <property type="molecule type" value="Genomic_DNA"/>
</dbReference>